<sequence length="103" mass="10666">MVSLRGMPTQQARRAPWQGRLLARGPIVGDGVSNSPGGVRATGGYAATRLSLVPLRTGHDCPGSRPSGRGAEGRGVIVPASNCRPPGRRCLRTCCGTFDPACP</sequence>
<proteinExistence type="predicted"/>
<dbReference type="Proteomes" id="UP001500730">
    <property type="component" value="Unassembled WGS sequence"/>
</dbReference>
<protein>
    <submittedName>
        <fullName evidence="1">Uncharacterized protein</fullName>
    </submittedName>
</protein>
<dbReference type="EMBL" id="BAAARE010000001">
    <property type="protein sequence ID" value="GAA2467603.1"/>
    <property type="molecule type" value="Genomic_DNA"/>
</dbReference>
<gene>
    <name evidence="1" type="ORF">GCM10009858_00960</name>
</gene>
<evidence type="ECO:0000313" key="1">
    <source>
        <dbReference type="EMBL" id="GAA2467603.1"/>
    </source>
</evidence>
<evidence type="ECO:0000313" key="2">
    <source>
        <dbReference type="Proteomes" id="UP001500730"/>
    </source>
</evidence>
<keyword evidence="2" id="KW-1185">Reference proteome</keyword>
<accession>A0ABP5XT05</accession>
<comment type="caution">
    <text evidence="1">The sequence shown here is derived from an EMBL/GenBank/DDBJ whole genome shotgun (WGS) entry which is preliminary data.</text>
</comment>
<name>A0ABP5XT05_9MICO</name>
<organism evidence="1 2">
    <name type="scientific">Terrabacter carboxydivorans</name>
    <dbReference type="NCBI Taxonomy" id="619730"/>
    <lineage>
        <taxon>Bacteria</taxon>
        <taxon>Bacillati</taxon>
        <taxon>Actinomycetota</taxon>
        <taxon>Actinomycetes</taxon>
        <taxon>Micrococcales</taxon>
        <taxon>Intrasporangiaceae</taxon>
        <taxon>Terrabacter</taxon>
    </lineage>
</organism>
<reference evidence="2" key="1">
    <citation type="journal article" date="2019" name="Int. J. Syst. Evol. Microbiol.">
        <title>The Global Catalogue of Microorganisms (GCM) 10K type strain sequencing project: providing services to taxonomists for standard genome sequencing and annotation.</title>
        <authorList>
            <consortium name="The Broad Institute Genomics Platform"/>
            <consortium name="The Broad Institute Genome Sequencing Center for Infectious Disease"/>
            <person name="Wu L."/>
            <person name="Ma J."/>
        </authorList>
    </citation>
    <scope>NUCLEOTIDE SEQUENCE [LARGE SCALE GENOMIC DNA]</scope>
    <source>
        <strain evidence="2">JCM 16259</strain>
    </source>
</reference>